<dbReference type="SUPFAM" id="SSF56801">
    <property type="entry name" value="Acetyl-CoA synthetase-like"/>
    <property type="match status" value="1"/>
</dbReference>
<gene>
    <name evidence="4" type="ORF">KUV50_05480</name>
</gene>
<evidence type="ECO:0000313" key="5">
    <source>
        <dbReference type="Proteomes" id="UP000753961"/>
    </source>
</evidence>
<evidence type="ECO:0000256" key="1">
    <source>
        <dbReference type="ARBA" id="ARBA00006432"/>
    </source>
</evidence>
<dbReference type="Proteomes" id="UP000753961">
    <property type="component" value="Unassembled WGS sequence"/>
</dbReference>
<dbReference type="GO" id="GO:0031956">
    <property type="term" value="F:medium-chain fatty acid-CoA ligase activity"/>
    <property type="evidence" value="ECO:0007669"/>
    <property type="project" value="TreeGrafter"/>
</dbReference>
<comment type="similarity">
    <text evidence="1">Belongs to the ATP-dependent AMP-binding enzyme family.</text>
</comment>
<dbReference type="InterPro" id="IPR042099">
    <property type="entry name" value="ANL_N_sf"/>
</dbReference>
<dbReference type="EMBL" id="JAHVHU010000005">
    <property type="protein sequence ID" value="MBY5957577.1"/>
    <property type="molecule type" value="Genomic_DNA"/>
</dbReference>
<name>A0A953HKZ9_9BACT</name>
<dbReference type="InterPro" id="IPR045851">
    <property type="entry name" value="AMP-bd_C_sf"/>
</dbReference>
<evidence type="ECO:0000259" key="3">
    <source>
        <dbReference type="Pfam" id="PF00501"/>
    </source>
</evidence>
<dbReference type="Gene3D" id="3.30.300.30">
    <property type="match status" value="1"/>
</dbReference>
<dbReference type="PANTHER" id="PTHR43201:SF5">
    <property type="entry name" value="MEDIUM-CHAIN ACYL-COA LIGASE ACSF2, MITOCHONDRIAL"/>
    <property type="match status" value="1"/>
</dbReference>
<evidence type="ECO:0000256" key="2">
    <source>
        <dbReference type="ARBA" id="ARBA00022598"/>
    </source>
</evidence>
<keyword evidence="5" id="KW-1185">Reference proteome</keyword>
<evidence type="ECO:0000313" key="4">
    <source>
        <dbReference type="EMBL" id="MBY5957577.1"/>
    </source>
</evidence>
<dbReference type="PANTHER" id="PTHR43201">
    <property type="entry name" value="ACYL-COA SYNTHETASE"/>
    <property type="match status" value="1"/>
</dbReference>
<comment type="caution">
    <text evidence="4">The sequence shown here is derived from an EMBL/GenBank/DDBJ whole genome shotgun (WGS) entry which is preliminary data.</text>
</comment>
<feature type="domain" description="AMP-dependent synthetase/ligase" evidence="3">
    <location>
        <begin position="53"/>
        <end position="213"/>
    </location>
</feature>
<dbReference type="RefSeq" id="WP_222579096.1">
    <property type="nucleotide sequence ID" value="NZ_JAHVHU010000005.1"/>
</dbReference>
<dbReference type="Pfam" id="PF00501">
    <property type="entry name" value="AMP-binding"/>
    <property type="match status" value="1"/>
</dbReference>
<protein>
    <submittedName>
        <fullName evidence="4">AMP-binding protein</fullName>
    </submittedName>
</protein>
<keyword evidence="2" id="KW-0436">Ligase</keyword>
<proteinExistence type="inferred from homology"/>
<dbReference type="Gene3D" id="3.40.50.12780">
    <property type="entry name" value="N-terminal domain of ligase-like"/>
    <property type="match status" value="1"/>
</dbReference>
<dbReference type="InterPro" id="IPR000873">
    <property type="entry name" value="AMP-dep_synth/lig_dom"/>
</dbReference>
<reference evidence="4" key="1">
    <citation type="submission" date="2021-06" db="EMBL/GenBank/DDBJ databases">
        <title>44 bacteria genomes isolated from Dapeng, Shenzhen.</title>
        <authorList>
            <person name="Zheng W."/>
            <person name="Yu S."/>
            <person name="Huang Y."/>
        </authorList>
    </citation>
    <scope>NUCLEOTIDE SEQUENCE</scope>
    <source>
        <strain evidence="4">DP5N28-2</strain>
    </source>
</reference>
<sequence>MKHDFITLNGQKINGKALAADPKALRVFKRKWMGDPAIPEFIEKWWNKKNTIAAYSSGSTDIPKRITLGKEYALKSARATLDILGLQPGDTALLSMPAHYIAGRMMITRAIEGQLNLITIGPTSTPQIPELPIDVAAFTPHQFQSILEKESKDRYFNIKNILLGGSPVPDDLIEHITDFPGHIYETYGMTETYSHIALRQLHPVRQKYFEAVGSTSFSLDGEKLIIHAPHLGIKNLHTNDTGELDGTTRFRWLGRADHVINSGGIKLHPETIENKLHQFVKTPFFVTGKPDPTYGEVAVLVMEQHPDTVPENQLVEIMDNILDKYEKPKSIKWVDRIVLTPTGKTNRRATIKKHDI</sequence>
<dbReference type="AlphaFoldDB" id="A0A953HKZ9"/>
<accession>A0A953HKZ9</accession>
<dbReference type="GO" id="GO:0006631">
    <property type="term" value="P:fatty acid metabolic process"/>
    <property type="evidence" value="ECO:0007669"/>
    <property type="project" value="TreeGrafter"/>
</dbReference>
<organism evidence="4 5">
    <name type="scientific">Membranihabitans marinus</name>
    <dbReference type="NCBI Taxonomy" id="1227546"/>
    <lineage>
        <taxon>Bacteria</taxon>
        <taxon>Pseudomonadati</taxon>
        <taxon>Bacteroidota</taxon>
        <taxon>Saprospiria</taxon>
        <taxon>Saprospirales</taxon>
        <taxon>Saprospiraceae</taxon>
        <taxon>Membranihabitans</taxon>
    </lineage>
</organism>